<dbReference type="RefSeq" id="WP_307343351.1">
    <property type="nucleotide sequence ID" value="NZ_JAUSUD010000015.1"/>
</dbReference>
<evidence type="ECO:0000256" key="1">
    <source>
        <dbReference type="SAM" id="Phobius"/>
    </source>
</evidence>
<evidence type="ECO:0000313" key="3">
    <source>
        <dbReference type="Proteomes" id="UP001234495"/>
    </source>
</evidence>
<keyword evidence="1" id="KW-1133">Transmembrane helix</keyword>
<sequence>MLGKLLFILAILCLPVFAYLGKGATGVILTFVLMIGAILVNYRTVTKN</sequence>
<dbReference type="EMBL" id="JAUSUD010000015">
    <property type="protein sequence ID" value="MDQ0231794.1"/>
    <property type="molecule type" value="Genomic_DNA"/>
</dbReference>
<gene>
    <name evidence="2" type="ORF">J2S19_003079</name>
</gene>
<organism evidence="2 3">
    <name type="scientific">Metabacillus malikii</name>
    <dbReference type="NCBI Taxonomy" id="1504265"/>
    <lineage>
        <taxon>Bacteria</taxon>
        <taxon>Bacillati</taxon>
        <taxon>Bacillota</taxon>
        <taxon>Bacilli</taxon>
        <taxon>Bacillales</taxon>
        <taxon>Bacillaceae</taxon>
        <taxon>Metabacillus</taxon>
    </lineage>
</organism>
<dbReference type="Proteomes" id="UP001234495">
    <property type="component" value="Unassembled WGS sequence"/>
</dbReference>
<keyword evidence="3" id="KW-1185">Reference proteome</keyword>
<reference evidence="2 3" key="1">
    <citation type="submission" date="2023-07" db="EMBL/GenBank/DDBJ databases">
        <title>Genomic Encyclopedia of Type Strains, Phase IV (KMG-IV): sequencing the most valuable type-strain genomes for metagenomic binning, comparative biology and taxonomic classification.</title>
        <authorList>
            <person name="Goeker M."/>
        </authorList>
    </citation>
    <scope>NUCLEOTIDE SEQUENCE [LARGE SCALE GENOMIC DNA]</scope>
    <source>
        <strain evidence="2 3">DSM 29005</strain>
    </source>
</reference>
<keyword evidence="1" id="KW-0472">Membrane</keyword>
<proteinExistence type="predicted"/>
<comment type="caution">
    <text evidence="2">The sequence shown here is derived from an EMBL/GenBank/DDBJ whole genome shotgun (WGS) entry which is preliminary data.</text>
</comment>
<feature type="transmembrane region" description="Helical" evidence="1">
    <location>
        <begin position="28"/>
        <end position="45"/>
    </location>
</feature>
<evidence type="ECO:0000313" key="2">
    <source>
        <dbReference type="EMBL" id="MDQ0231794.1"/>
    </source>
</evidence>
<accession>A0ABT9ZHQ7</accession>
<protein>
    <submittedName>
        <fullName evidence="2">Uncharacterized protein</fullName>
    </submittedName>
</protein>
<keyword evidence="1" id="KW-0812">Transmembrane</keyword>
<name>A0ABT9ZHQ7_9BACI</name>